<dbReference type="Proteomes" id="UP000008177">
    <property type="component" value="Unplaced contigs"/>
</dbReference>
<evidence type="ECO:0000313" key="2">
    <source>
        <dbReference type="Proteomes" id="UP000008177"/>
    </source>
</evidence>
<accession>G2YCY4</accession>
<dbReference type="InParanoid" id="G2YCY4"/>
<gene>
    <name evidence="1" type="ORF">BofuT4_P097400.1</name>
</gene>
<reference evidence="2" key="1">
    <citation type="journal article" date="2011" name="PLoS Genet.">
        <title>Genomic analysis of the necrotrophic fungal pathogens Sclerotinia sclerotiorum and Botrytis cinerea.</title>
        <authorList>
            <person name="Amselem J."/>
            <person name="Cuomo C.A."/>
            <person name="van Kan J.A."/>
            <person name="Viaud M."/>
            <person name="Benito E.P."/>
            <person name="Couloux A."/>
            <person name="Coutinho P.M."/>
            <person name="de Vries R.P."/>
            <person name="Dyer P.S."/>
            <person name="Fillinger S."/>
            <person name="Fournier E."/>
            <person name="Gout L."/>
            <person name="Hahn M."/>
            <person name="Kohn L."/>
            <person name="Lapalu N."/>
            <person name="Plummer K.M."/>
            <person name="Pradier J.M."/>
            <person name="Quevillon E."/>
            <person name="Sharon A."/>
            <person name="Simon A."/>
            <person name="ten Have A."/>
            <person name="Tudzynski B."/>
            <person name="Tudzynski P."/>
            <person name="Wincker P."/>
            <person name="Andrew M."/>
            <person name="Anthouard V."/>
            <person name="Beever R.E."/>
            <person name="Beffa R."/>
            <person name="Benoit I."/>
            <person name="Bouzid O."/>
            <person name="Brault B."/>
            <person name="Chen Z."/>
            <person name="Choquer M."/>
            <person name="Collemare J."/>
            <person name="Cotton P."/>
            <person name="Danchin E.G."/>
            <person name="Da Silva C."/>
            <person name="Gautier A."/>
            <person name="Giraud C."/>
            <person name="Giraud T."/>
            <person name="Gonzalez C."/>
            <person name="Grossetete S."/>
            <person name="Guldener U."/>
            <person name="Henrissat B."/>
            <person name="Howlett B.J."/>
            <person name="Kodira C."/>
            <person name="Kretschmer M."/>
            <person name="Lappartient A."/>
            <person name="Leroch M."/>
            <person name="Levis C."/>
            <person name="Mauceli E."/>
            <person name="Neuveglise C."/>
            <person name="Oeser B."/>
            <person name="Pearson M."/>
            <person name="Poulain J."/>
            <person name="Poussereau N."/>
            <person name="Quesneville H."/>
            <person name="Rascle C."/>
            <person name="Schumacher J."/>
            <person name="Segurens B."/>
            <person name="Sexton A."/>
            <person name="Silva E."/>
            <person name="Sirven C."/>
            <person name="Soanes D.M."/>
            <person name="Talbot N.J."/>
            <person name="Templeton M."/>
            <person name="Yandava C."/>
            <person name="Yarden O."/>
            <person name="Zeng Q."/>
            <person name="Rollins J.A."/>
            <person name="Lebrun M.H."/>
            <person name="Dickman M."/>
        </authorList>
    </citation>
    <scope>NUCLEOTIDE SEQUENCE [LARGE SCALE GENOMIC DNA]</scope>
    <source>
        <strain evidence="2">T4</strain>
    </source>
</reference>
<protein>
    <submittedName>
        <fullName evidence="1">Uncharacterized protein</fullName>
    </submittedName>
</protein>
<dbReference type="EMBL" id="FQ790320">
    <property type="protein sequence ID" value="CCD49632.1"/>
    <property type="molecule type" value="Genomic_DNA"/>
</dbReference>
<evidence type="ECO:0000313" key="1">
    <source>
        <dbReference type="EMBL" id="CCD49632.1"/>
    </source>
</evidence>
<dbReference type="AlphaFoldDB" id="G2YCY4"/>
<proteinExistence type="predicted"/>
<organism evidence="1 2">
    <name type="scientific">Botryotinia fuckeliana (strain T4)</name>
    <name type="common">Noble rot fungus</name>
    <name type="synonym">Botrytis cinerea</name>
    <dbReference type="NCBI Taxonomy" id="999810"/>
    <lineage>
        <taxon>Eukaryota</taxon>
        <taxon>Fungi</taxon>
        <taxon>Dikarya</taxon>
        <taxon>Ascomycota</taxon>
        <taxon>Pezizomycotina</taxon>
        <taxon>Leotiomycetes</taxon>
        <taxon>Helotiales</taxon>
        <taxon>Sclerotiniaceae</taxon>
        <taxon>Botrytis</taxon>
    </lineage>
</organism>
<sequence>MFNEGMLRVKAAKGISSEGLPFRFLGELGLSEDDTKANGRSQRGLPKSDAHKRMWWKGGVAANVRAEVCLFSG</sequence>
<name>G2YCY4_BOTF4</name>
<dbReference type="HOGENOM" id="CLU_2704543_0_0_1"/>